<dbReference type="SUPFAM" id="SSF57667">
    <property type="entry name" value="beta-beta-alpha zinc fingers"/>
    <property type="match status" value="2"/>
</dbReference>
<feature type="compositionally biased region" description="Polar residues" evidence="6">
    <location>
        <begin position="214"/>
        <end position="233"/>
    </location>
</feature>
<reference evidence="9 10" key="1">
    <citation type="submission" date="2023-08" db="EMBL/GenBank/DDBJ databases">
        <title>A Necator americanus chromosomal reference genome.</title>
        <authorList>
            <person name="Ilik V."/>
            <person name="Petrzelkova K.J."/>
            <person name="Pardy F."/>
            <person name="Fuh T."/>
            <person name="Niatou-Singa F.S."/>
            <person name="Gouil Q."/>
            <person name="Baker L."/>
            <person name="Ritchie M.E."/>
            <person name="Jex A.R."/>
            <person name="Gazzola D."/>
            <person name="Li H."/>
            <person name="Toshio Fujiwara R."/>
            <person name="Zhan B."/>
            <person name="Aroian R.V."/>
            <person name="Pafco B."/>
            <person name="Schwarz E.M."/>
        </authorList>
    </citation>
    <scope>NUCLEOTIDE SEQUENCE [LARGE SCALE GENOMIC DNA]</scope>
    <source>
        <strain evidence="9 10">Aroian</strain>
        <tissue evidence="9">Whole animal</tissue>
    </source>
</reference>
<accession>A0ABR1EG53</accession>
<dbReference type="PROSITE" id="PS00028">
    <property type="entry name" value="ZINC_FINGER_C2H2_1"/>
    <property type="match status" value="2"/>
</dbReference>
<feature type="domain" description="C2H2-type" evidence="8">
    <location>
        <begin position="24"/>
        <end position="51"/>
    </location>
</feature>
<keyword evidence="2" id="KW-0677">Repeat</keyword>
<comment type="caution">
    <text evidence="9">The sequence shown here is derived from an EMBL/GenBank/DDBJ whole genome shotgun (WGS) entry which is preliminary data.</text>
</comment>
<proteinExistence type="predicted"/>
<evidence type="ECO:0000313" key="9">
    <source>
        <dbReference type="EMBL" id="KAK6761687.1"/>
    </source>
</evidence>
<evidence type="ECO:0000256" key="5">
    <source>
        <dbReference type="PROSITE-ProRule" id="PRU00042"/>
    </source>
</evidence>
<feature type="compositionally biased region" description="Low complexity" evidence="6">
    <location>
        <begin position="198"/>
        <end position="213"/>
    </location>
</feature>
<feature type="signal peptide" evidence="7">
    <location>
        <begin position="1"/>
        <end position="17"/>
    </location>
</feature>
<dbReference type="PANTHER" id="PTHR24379">
    <property type="entry name" value="KRAB AND ZINC FINGER DOMAIN-CONTAINING"/>
    <property type="match status" value="1"/>
</dbReference>
<keyword evidence="1" id="KW-0479">Metal-binding</keyword>
<evidence type="ECO:0000259" key="8">
    <source>
        <dbReference type="PROSITE" id="PS50157"/>
    </source>
</evidence>
<protein>
    <recommendedName>
        <fullName evidence="8">C2H2-type domain-containing protein</fullName>
    </recommendedName>
</protein>
<keyword evidence="7" id="KW-0732">Signal</keyword>
<evidence type="ECO:0000256" key="1">
    <source>
        <dbReference type="ARBA" id="ARBA00022723"/>
    </source>
</evidence>
<dbReference type="Gene3D" id="3.30.160.60">
    <property type="entry name" value="Classic Zinc Finger"/>
    <property type="match status" value="1"/>
</dbReference>
<dbReference type="PANTHER" id="PTHR24379:SF121">
    <property type="entry name" value="C2H2-TYPE DOMAIN-CONTAINING PROTEIN"/>
    <property type="match status" value="1"/>
</dbReference>
<evidence type="ECO:0000256" key="6">
    <source>
        <dbReference type="SAM" id="MobiDB-lite"/>
    </source>
</evidence>
<evidence type="ECO:0000256" key="4">
    <source>
        <dbReference type="ARBA" id="ARBA00022833"/>
    </source>
</evidence>
<gene>
    <name evidence="9" type="primary">Necator_chrX.g22842</name>
    <name evidence="9" type="ORF">RB195_022679</name>
</gene>
<evidence type="ECO:0000256" key="7">
    <source>
        <dbReference type="SAM" id="SignalP"/>
    </source>
</evidence>
<evidence type="ECO:0000256" key="3">
    <source>
        <dbReference type="ARBA" id="ARBA00022771"/>
    </source>
</evidence>
<name>A0ABR1EG53_NECAM</name>
<dbReference type="InterPro" id="IPR036236">
    <property type="entry name" value="Znf_C2H2_sf"/>
</dbReference>
<evidence type="ECO:0000313" key="10">
    <source>
        <dbReference type="Proteomes" id="UP001303046"/>
    </source>
</evidence>
<feature type="domain" description="C2H2-type" evidence="8">
    <location>
        <begin position="54"/>
        <end position="81"/>
    </location>
</feature>
<dbReference type="SMART" id="SM00355">
    <property type="entry name" value="ZnF_C2H2"/>
    <property type="match status" value="3"/>
</dbReference>
<dbReference type="Proteomes" id="UP001303046">
    <property type="component" value="Unassembled WGS sequence"/>
</dbReference>
<sequence>MTSYLIFLACIIRSSMTASDARLHTCRKCRLTFPSEASLMRHSAAHSREDMFPFKCSCCRQAFECDRGLRRHSQVHADVGPRRCEECFGIFRSPLALRRHLDQCRQCYIAPIQNEIMVSVHSPFDAFSFIPSESEAFFSFDGSSKDGGSGYDVSSLGYHHVPRRASLPLHLDPFDVFAPKKKDKEDDEDSGFRSRVNSATQSCSPASSSALSSEGGSPQRKISTSDVTDNTNSYTLGGYGTGPTYGQQLFHPFESTEDGTSGFAA</sequence>
<keyword evidence="10" id="KW-1185">Reference proteome</keyword>
<keyword evidence="4" id="KW-0862">Zinc</keyword>
<dbReference type="PROSITE" id="PS50157">
    <property type="entry name" value="ZINC_FINGER_C2H2_2"/>
    <property type="match status" value="2"/>
</dbReference>
<evidence type="ECO:0000256" key="2">
    <source>
        <dbReference type="ARBA" id="ARBA00022737"/>
    </source>
</evidence>
<dbReference type="EMBL" id="JAVFWL010000006">
    <property type="protein sequence ID" value="KAK6761687.1"/>
    <property type="molecule type" value="Genomic_DNA"/>
</dbReference>
<feature type="chain" id="PRO_5046105499" description="C2H2-type domain-containing protein" evidence="7">
    <location>
        <begin position="18"/>
        <end position="265"/>
    </location>
</feature>
<dbReference type="InterPro" id="IPR013087">
    <property type="entry name" value="Znf_C2H2_type"/>
</dbReference>
<feature type="region of interest" description="Disordered" evidence="6">
    <location>
        <begin position="180"/>
        <end position="265"/>
    </location>
</feature>
<keyword evidence="3 5" id="KW-0863">Zinc-finger</keyword>
<organism evidence="9 10">
    <name type="scientific">Necator americanus</name>
    <name type="common">Human hookworm</name>
    <dbReference type="NCBI Taxonomy" id="51031"/>
    <lineage>
        <taxon>Eukaryota</taxon>
        <taxon>Metazoa</taxon>
        <taxon>Ecdysozoa</taxon>
        <taxon>Nematoda</taxon>
        <taxon>Chromadorea</taxon>
        <taxon>Rhabditida</taxon>
        <taxon>Rhabditina</taxon>
        <taxon>Rhabditomorpha</taxon>
        <taxon>Strongyloidea</taxon>
        <taxon>Ancylostomatidae</taxon>
        <taxon>Bunostominae</taxon>
        <taxon>Necator</taxon>
    </lineage>
</organism>